<feature type="chain" id="PRO_5040347057" description="RlpA-like double-psi beta-barrel-protein domain-containing protein-containing protein" evidence="3">
    <location>
        <begin position="19"/>
        <end position="189"/>
    </location>
</feature>
<reference evidence="4" key="1">
    <citation type="journal article" date="2020" name="Nat. Commun.">
        <title>Large-scale genome sequencing of mycorrhizal fungi provides insights into the early evolution of symbiotic traits.</title>
        <authorList>
            <person name="Miyauchi S."/>
            <person name="Kiss E."/>
            <person name="Kuo A."/>
            <person name="Drula E."/>
            <person name="Kohler A."/>
            <person name="Sanchez-Garcia M."/>
            <person name="Morin E."/>
            <person name="Andreopoulos B."/>
            <person name="Barry K.W."/>
            <person name="Bonito G."/>
            <person name="Buee M."/>
            <person name="Carver A."/>
            <person name="Chen C."/>
            <person name="Cichocki N."/>
            <person name="Clum A."/>
            <person name="Culley D."/>
            <person name="Crous P.W."/>
            <person name="Fauchery L."/>
            <person name="Girlanda M."/>
            <person name="Hayes R.D."/>
            <person name="Keri Z."/>
            <person name="LaButti K."/>
            <person name="Lipzen A."/>
            <person name="Lombard V."/>
            <person name="Magnuson J."/>
            <person name="Maillard F."/>
            <person name="Murat C."/>
            <person name="Nolan M."/>
            <person name="Ohm R.A."/>
            <person name="Pangilinan J."/>
            <person name="Pereira M.F."/>
            <person name="Perotto S."/>
            <person name="Peter M."/>
            <person name="Pfister S."/>
            <person name="Riley R."/>
            <person name="Sitrit Y."/>
            <person name="Stielow J.B."/>
            <person name="Szollosi G."/>
            <person name="Zifcakova L."/>
            <person name="Stursova M."/>
            <person name="Spatafora J.W."/>
            <person name="Tedersoo L."/>
            <person name="Vaario L.M."/>
            <person name="Yamada A."/>
            <person name="Yan M."/>
            <person name="Wang P."/>
            <person name="Xu J."/>
            <person name="Bruns T."/>
            <person name="Baldrian P."/>
            <person name="Vilgalys R."/>
            <person name="Dunand C."/>
            <person name="Henrissat B."/>
            <person name="Grigoriev I.V."/>
            <person name="Hibbett D."/>
            <person name="Nagy L.G."/>
            <person name="Martin F.M."/>
        </authorList>
    </citation>
    <scope>NUCLEOTIDE SEQUENCE</scope>
    <source>
        <strain evidence="4">UP504</strain>
    </source>
</reference>
<keyword evidence="5" id="KW-1185">Reference proteome</keyword>
<protein>
    <recommendedName>
        <fullName evidence="6">RlpA-like double-psi beta-barrel-protein domain-containing protein-containing protein</fullName>
    </recommendedName>
</protein>
<feature type="signal peptide" evidence="3">
    <location>
        <begin position="1"/>
        <end position="18"/>
    </location>
</feature>
<organism evidence="4 5">
    <name type="scientific">Hydnum rufescens UP504</name>
    <dbReference type="NCBI Taxonomy" id="1448309"/>
    <lineage>
        <taxon>Eukaryota</taxon>
        <taxon>Fungi</taxon>
        <taxon>Dikarya</taxon>
        <taxon>Basidiomycota</taxon>
        <taxon>Agaricomycotina</taxon>
        <taxon>Agaricomycetes</taxon>
        <taxon>Cantharellales</taxon>
        <taxon>Hydnaceae</taxon>
        <taxon>Hydnum</taxon>
    </lineage>
</organism>
<keyword evidence="1 3" id="KW-0732">Signal</keyword>
<dbReference type="Gene3D" id="2.40.40.10">
    <property type="entry name" value="RlpA-like domain"/>
    <property type="match status" value="1"/>
</dbReference>
<dbReference type="EMBL" id="MU128910">
    <property type="protein sequence ID" value="KAF9520838.1"/>
    <property type="molecule type" value="Genomic_DNA"/>
</dbReference>
<evidence type="ECO:0000256" key="3">
    <source>
        <dbReference type="SAM" id="SignalP"/>
    </source>
</evidence>
<dbReference type="OrthoDB" id="623670at2759"/>
<feature type="region of interest" description="Disordered" evidence="2">
    <location>
        <begin position="126"/>
        <end position="189"/>
    </location>
</feature>
<evidence type="ECO:0000256" key="1">
    <source>
        <dbReference type="ARBA" id="ARBA00022729"/>
    </source>
</evidence>
<accession>A0A9P6E2D3</accession>
<dbReference type="AlphaFoldDB" id="A0A9P6E2D3"/>
<evidence type="ECO:0008006" key="6">
    <source>
        <dbReference type="Google" id="ProtNLM"/>
    </source>
</evidence>
<dbReference type="SUPFAM" id="SSF50685">
    <property type="entry name" value="Barwin-like endoglucanases"/>
    <property type="match status" value="1"/>
</dbReference>
<name>A0A9P6E2D3_9AGAM</name>
<gene>
    <name evidence="4" type="ORF">BS47DRAFT_1335511</name>
</gene>
<evidence type="ECO:0000256" key="2">
    <source>
        <dbReference type="SAM" id="MobiDB-lite"/>
    </source>
</evidence>
<dbReference type="CDD" id="cd22191">
    <property type="entry name" value="DPBB_RlpA_EXP_N-like"/>
    <property type="match status" value="1"/>
</dbReference>
<evidence type="ECO:0000313" key="4">
    <source>
        <dbReference type="EMBL" id="KAF9520838.1"/>
    </source>
</evidence>
<comment type="caution">
    <text evidence="4">The sequence shown here is derived from an EMBL/GenBank/DDBJ whole genome shotgun (WGS) entry which is preliminary data.</text>
</comment>
<feature type="non-terminal residue" evidence="4">
    <location>
        <position position="189"/>
    </location>
</feature>
<dbReference type="Proteomes" id="UP000886523">
    <property type="component" value="Unassembled WGS sequence"/>
</dbReference>
<dbReference type="PANTHER" id="PTHR31836">
    <property type="match status" value="1"/>
</dbReference>
<dbReference type="InterPro" id="IPR036908">
    <property type="entry name" value="RlpA-like_sf"/>
</dbReference>
<sequence>MSFLTVIFFLWVSITAYAIPLLDKRGFNGQATYFAVGLGACGQYNVASDFIVALNTAQYGSGSPGPECFKKITITYNGKSVGATIMDECPTCGYGSLDLSQGLFEQFADTSVGEFSMTWVYDGAAPPAPSTHTTSEPAWTPKAKPTPTTTSTPTSTSTHHTTHSTTKSTTHTSHTTTTSSSFSTTTSSS</sequence>
<dbReference type="PANTHER" id="PTHR31836:SF28">
    <property type="entry name" value="SRCR DOMAIN-CONTAINING PROTEIN-RELATED"/>
    <property type="match status" value="1"/>
</dbReference>
<evidence type="ECO:0000313" key="5">
    <source>
        <dbReference type="Proteomes" id="UP000886523"/>
    </source>
</evidence>
<dbReference type="InterPro" id="IPR051477">
    <property type="entry name" value="Expansin_CellWall"/>
</dbReference>
<feature type="compositionally biased region" description="Low complexity" evidence="2">
    <location>
        <begin position="145"/>
        <end position="189"/>
    </location>
</feature>
<proteinExistence type="predicted"/>